<protein>
    <submittedName>
        <fullName evidence="10">Acetate transporter</fullName>
    </submittedName>
</protein>
<dbReference type="AlphaFoldDB" id="A0A380TK51"/>
<evidence type="ECO:0000313" key="10">
    <source>
        <dbReference type="EMBL" id="SUS08061.1"/>
    </source>
</evidence>
<evidence type="ECO:0000256" key="7">
    <source>
        <dbReference type="ARBA" id="ARBA00022989"/>
    </source>
</evidence>
<keyword evidence="8 9" id="KW-0472">Membrane</keyword>
<keyword evidence="7 9" id="KW-1133">Transmembrane helix</keyword>
<feature type="transmembrane region" description="Helical" evidence="9">
    <location>
        <begin position="119"/>
        <end position="137"/>
    </location>
</feature>
<feature type="transmembrane region" description="Helical" evidence="9">
    <location>
        <begin position="182"/>
        <end position="200"/>
    </location>
</feature>
<feature type="transmembrane region" description="Helical" evidence="9">
    <location>
        <begin position="511"/>
        <end position="528"/>
    </location>
</feature>
<feature type="transmembrane region" description="Helical" evidence="9">
    <location>
        <begin position="411"/>
        <end position="434"/>
    </location>
</feature>
<dbReference type="GO" id="GO:0006847">
    <property type="term" value="P:plasma membrane acetate transport"/>
    <property type="evidence" value="ECO:0007669"/>
    <property type="project" value="TreeGrafter"/>
</dbReference>
<keyword evidence="6" id="KW-0769">Symport</keyword>
<dbReference type="PROSITE" id="PS50283">
    <property type="entry name" value="NA_SOLUT_SYMP_3"/>
    <property type="match status" value="1"/>
</dbReference>
<reference evidence="10" key="1">
    <citation type="submission" date="2018-07" db="EMBL/GenBank/DDBJ databases">
        <authorList>
            <person name="Quirk P.G."/>
            <person name="Krulwich T.A."/>
        </authorList>
    </citation>
    <scope>NUCLEOTIDE SEQUENCE</scope>
</reference>
<feature type="transmembrane region" description="Helical" evidence="9">
    <location>
        <begin position="336"/>
        <end position="364"/>
    </location>
</feature>
<dbReference type="Pfam" id="PF00474">
    <property type="entry name" value="SSF"/>
    <property type="match status" value="1"/>
</dbReference>
<dbReference type="PANTHER" id="PTHR48086">
    <property type="entry name" value="SODIUM/PROLINE SYMPORTER-RELATED"/>
    <property type="match status" value="1"/>
</dbReference>
<dbReference type="InterPro" id="IPR038377">
    <property type="entry name" value="Na/Glc_symporter_sf"/>
</dbReference>
<accession>A0A380TK51</accession>
<comment type="similarity">
    <text evidence="2">Belongs to the sodium:solute symporter (SSF) (TC 2.A.21) family.</text>
</comment>
<feature type="transmembrane region" description="Helical" evidence="9">
    <location>
        <begin position="6"/>
        <end position="27"/>
    </location>
</feature>
<dbReference type="InterPro" id="IPR001734">
    <property type="entry name" value="Na/solute_symporter"/>
</dbReference>
<feature type="transmembrane region" description="Helical" evidence="9">
    <location>
        <begin position="250"/>
        <end position="272"/>
    </location>
</feature>
<dbReference type="GO" id="GO:0015293">
    <property type="term" value="F:symporter activity"/>
    <property type="evidence" value="ECO:0007669"/>
    <property type="project" value="UniProtKB-KW"/>
</dbReference>
<evidence type="ECO:0000256" key="2">
    <source>
        <dbReference type="ARBA" id="ARBA00006434"/>
    </source>
</evidence>
<feature type="transmembrane region" description="Helical" evidence="9">
    <location>
        <begin position="48"/>
        <end position="71"/>
    </location>
</feature>
<organism evidence="10">
    <name type="scientific">metagenome</name>
    <dbReference type="NCBI Taxonomy" id="256318"/>
    <lineage>
        <taxon>unclassified sequences</taxon>
        <taxon>metagenomes</taxon>
    </lineage>
</organism>
<dbReference type="Gene3D" id="1.20.1730.10">
    <property type="entry name" value="Sodium/glucose cotransporter"/>
    <property type="match status" value="1"/>
</dbReference>
<proteinExistence type="inferred from homology"/>
<dbReference type="CDD" id="cd11480">
    <property type="entry name" value="SLC5sbd_u4"/>
    <property type="match status" value="1"/>
</dbReference>
<gene>
    <name evidence="10" type="primary">actP</name>
    <name evidence="10" type="ORF">DF3PB_570003</name>
</gene>
<dbReference type="InterPro" id="IPR050277">
    <property type="entry name" value="Sodium:Solute_Symporter"/>
</dbReference>
<dbReference type="EMBL" id="UIDG01000523">
    <property type="protein sequence ID" value="SUS08061.1"/>
    <property type="molecule type" value="Genomic_DNA"/>
</dbReference>
<feature type="transmembrane region" description="Helical" evidence="9">
    <location>
        <begin position="441"/>
        <end position="459"/>
    </location>
</feature>
<keyword evidence="3" id="KW-0813">Transport</keyword>
<feature type="transmembrane region" description="Helical" evidence="9">
    <location>
        <begin position="284"/>
        <end position="309"/>
    </location>
</feature>
<comment type="subcellular location">
    <subcellularLocation>
        <location evidence="1">Cell membrane</location>
        <topology evidence="1">Multi-pass membrane protein</topology>
    </subcellularLocation>
</comment>
<evidence type="ECO:0000256" key="1">
    <source>
        <dbReference type="ARBA" id="ARBA00004651"/>
    </source>
</evidence>
<evidence type="ECO:0000256" key="4">
    <source>
        <dbReference type="ARBA" id="ARBA00022475"/>
    </source>
</evidence>
<name>A0A380TK51_9ZZZZ</name>
<keyword evidence="4" id="KW-1003">Cell membrane</keyword>
<feature type="transmembrane region" description="Helical" evidence="9">
    <location>
        <begin position="385"/>
        <end position="405"/>
    </location>
</feature>
<evidence type="ECO:0000256" key="9">
    <source>
        <dbReference type="SAM" id="Phobius"/>
    </source>
</evidence>
<evidence type="ECO:0000256" key="5">
    <source>
        <dbReference type="ARBA" id="ARBA00022692"/>
    </source>
</evidence>
<feature type="transmembrane region" description="Helical" evidence="9">
    <location>
        <begin position="77"/>
        <end position="98"/>
    </location>
</feature>
<evidence type="ECO:0000256" key="6">
    <source>
        <dbReference type="ARBA" id="ARBA00022847"/>
    </source>
</evidence>
<sequence>MPQTSTTSILFFFVFVSATLVITYWAAKRTKTTEHFYAAGRSITGFQNGLALAGDYMSAASFLGIAGLVALNGFDGLIYSTGWLVGWPIILFLIAEPLRNLGKYTFTDVVAYRLQQKPVRVAAAIGTMAVVLTYLIAQMVGSGTLIKLLFGIPYVWAEIIVGGVMIMYVLFGGMIATTWVQIIKACLLLGGAVAMALIVLSKFGFNPINLFAQAAKEGCDPAAAAGSQMFCYGGKVLEPGIKVVTGAWDAVSLGLALMFGTAGLPHILMRFYTVPNAKAARVSVMWATIWIGGFYLITFILGFGSMVLVGQKNILAAGGGGNMAAPLLANVIAGEVFFGFICAVAFATILAVVAGLTLAGAGALSHDLWVNVVRGGHAPQHEQMIAARAASLILGICAVLLGIVFQGQNVAYMVGLTFSIAASANFPALVLSVFWRKFTTWGAVCSILFGAIGTLVLIYCGPTIQFDLLGPKAAAAGSPKEVVDAANAAIAAYKADIMAKWWYFPLKNPCIYTMTGSFLIGIVISLLAPERAAQEGFNEVERRAVLGEPKGAAAE</sequence>
<dbReference type="GO" id="GO:0015123">
    <property type="term" value="F:acetate transmembrane transporter activity"/>
    <property type="evidence" value="ECO:0007669"/>
    <property type="project" value="TreeGrafter"/>
</dbReference>
<dbReference type="GO" id="GO:0005886">
    <property type="term" value="C:plasma membrane"/>
    <property type="evidence" value="ECO:0007669"/>
    <property type="project" value="UniProtKB-SubCell"/>
</dbReference>
<evidence type="ECO:0000256" key="3">
    <source>
        <dbReference type="ARBA" id="ARBA00022448"/>
    </source>
</evidence>
<feature type="transmembrane region" description="Helical" evidence="9">
    <location>
        <begin position="149"/>
        <end position="170"/>
    </location>
</feature>
<keyword evidence="5 9" id="KW-0812">Transmembrane</keyword>
<dbReference type="PANTHER" id="PTHR48086:SF6">
    <property type="entry name" value="CATION_ACETATE SYMPORTER ACTP"/>
    <property type="match status" value="1"/>
</dbReference>
<evidence type="ECO:0000256" key="8">
    <source>
        <dbReference type="ARBA" id="ARBA00023136"/>
    </source>
</evidence>
<dbReference type="NCBIfam" id="TIGR00813">
    <property type="entry name" value="sss"/>
    <property type="match status" value="1"/>
</dbReference>